<dbReference type="InterPro" id="IPR001468">
    <property type="entry name" value="Indole-3-GlycerolPSynthase_CS"/>
</dbReference>
<dbReference type="EMBL" id="SGBC01000001">
    <property type="protein sequence ID" value="RZD17012.1"/>
    <property type="molecule type" value="Genomic_DNA"/>
</dbReference>
<dbReference type="PANTHER" id="PTHR22854">
    <property type="entry name" value="TRYPTOPHAN BIOSYNTHESIS PROTEIN"/>
    <property type="match status" value="1"/>
</dbReference>
<dbReference type="SUPFAM" id="SSF51366">
    <property type="entry name" value="Ribulose-phoshate binding barrel"/>
    <property type="match status" value="1"/>
</dbReference>
<evidence type="ECO:0000256" key="4">
    <source>
        <dbReference type="ARBA" id="ARBA00022793"/>
    </source>
</evidence>
<comment type="pathway">
    <text evidence="2 8">Amino-acid biosynthesis; L-tryptophan biosynthesis; L-tryptophan from chorismate: step 4/5.</text>
</comment>
<reference evidence="10 11" key="1">
    <citation type="journal article" date="2019" name="ISME J.">
        <title>Insights into ecological role of a new deltaproteobacterial order Candidatus Acidulodesulfobacterales by metagenomics and metatranscriptomics.</title>
        <authorList>
            <person name="Tan S."/>
            <person name="Liu J."/>
            <person name="Fang Y."/>
            <person name="Hedlund B.P."/>
            <person name="Lian Z.H."/>
            <person name="Huang L.Y."/>
            <person name="Li J.T."/>
            <person name="Huang L.N."/>
            <person name="Li W.J."/>
            <person name="Jiang H.C."/>
            <person name="Dong H.L."/>
            <person name="Shu W.S."/>
        </authorList>
    </citation>
    <scope>NUCLEOTIDE SEQUENCE [LARGE SCALE GENOMIC DNA]</scope>
    <source>
        <strain evidence="10">AP2</strain>
    </source>
</reference>
<comment type="similarity">
    <text evidence="8">Belongs to the TrpC family.</text>
</comment>
<dbReference type="GO" id="GO:0004640">
    <property type="term" value="F:phosphoribosylanthranilate isomerase activity"/>
    <property type="evidence" value="ECO:0007669"/>
    <property type="project" value="TreeGrafter"/>
</dbReference>
<evidence type="ECO:0000256" key="2">
    <source>
        <dbReference type="ARBA" id="ARBA00004696"/>
    </source>
</evidence>
<evidence type="ECO:0000256" key="5">
    <source>
        <dbReference type="ARBA" id="ARBA00022822"/>
    </source>
</evidence>
<dbReference type="Pfam" id="PF00218">
    <property type="entry name" value="IGPS"/>
    <property type="match status" value="1"/>
</dbReference>
<evidence type="ECO:0000259" key="9">
    <source>
        <dbReference type="Pfam" id="PF00218"/>
    </source>
</evidence>
<evidence type="ECO:0000256" key="7">
    <source>
        <dbReference type="ARBA" id="ARBA00023239"/>
    </source>
</evidence>
<keyword evidence="3 8" id="KW-0028">Amino-acid biosynthesis</keyword>
<dbReference type="UniPathway" id="UPA00035">
    <property type="reaction ID" value="UER00043"/>
</dbReference>
<dbReference type="PANTHER" id="PTHR22854:SF2">
    <property type="entry name" value="INDOLE-3-GLYCEROL-PHOSPHATE SYNTHASE"/>
    <property type="match status" value="1"/>
</dbReference>
<evidence type="ECO:0000256" key="6">
    <source>
        <dbReference type="ARBA" id="ARBA00023141"/>
    </source>
</evidence>
<keyword evidence="5 8" id="KW-0822">Tryptophan biosynthesis</keyword>
<comment type="catalytic activity">
    <reaction evidence="1 8">
        <text>1-(2-carboxyphenylamino)-1-deoxy-D-ribulose 5-phosphate + H(+) = (1S,2R)-1-C-(indol-3-yl)glycerol 3-phosphate + CO2 + H2O</text>
        <dbReference type="Rhea" id="RHEA:23476"/>
        <dbReference type="ChEBI" id="CHEBI:15377"/>
        <dbReference type="ChEBI" id="CHEBI:15378"/>
        <dbReference type="ChEBI" id="CHEBI:16526"/>
        <dbReference type="ChEBI" id="CHEBI:58613"/>
        <dbReference type="ChEBI" id="CHEBI:58866"/>
        <dbReference type="EC" id="4.1.1.48"/>
    </reaction>
</comment>
<evidence type="ECO:0000256" key="1">
    <source>
        <dbReference type="ARBA" id="ARBA00001633"/>
    </source>
</evidence>
<keyword evidence="7 8" id="KW-0456">Lyase</keyword>
<dbReference type="GO" id="GO:0000162">
    <property type="term" value="P:L-tryptophan biosynthetic process"/>
    <property type="evidence" value="ECO:0007669"/>
    <property type="project" value="UniProtKB-UniRule"/>
</dbReference>
<dbReference type="InterPro" id="IPR013798">
    <property type="entry name" value="Indole-3-glycerol_P_synth_dom"/>
</dbReference>
<dbReference type="Gene3D" id="3.20.20.70">
    <property type="entry name" value="Aldolase class I"/>
    <property type="match status" value="1"/>
</dbReference>
<dbReference type="InterPro" id="IPR013785">
    <property type="entry name" value="Aldolase_TIM"/>
</dbReference>
<sequence>MIWSLRVILDEILNNKRVEVEKFKEKINIRNYIKDARETFYESRNFKKALKPRSNGEAVAFKICSIIAELKKASPSKGLFIHDYKPEMLAKKYENSGASAISVLTDKKFFMGDTGDIIKVKNAVKLPILRKDFIIDEIQVFESKIIGADAVLLILKAISKEDYLNFLSLARELSMDVLTEISDEYELDIALESGAEIIGINNRDLTTFKTDISKTMNLAKKIAPGIIVVAESGIHKRQDIEVLIHRGINSFLIGEALVTSEDVESQIKYFLEPYPVDNYSDI</sequence>
<feature type="domain" description="Indole-3-glycerol phosphate synthase" evidence="9">
    <location>
        <begin position="9"/>
        <end position="268"/>
    </location>
</feature>
<dbReference type="AlphaFoldDB" id="A0A519BID1"/>
<comment type="caution">
    <text evidence="10">The sequence shown here is derived from an EMBL/GenBank/DDBJ whole genome shotgun (WGS) entry which is preliminary data.</text>
</comment>
<dbReference type="PROSITE" id="PS00614">
    <property type="entry name" value="IGPS"/>
    <property type="match status" value="1"/>
</dbReference>
<organism evidence="10 11">
    <name type="scientific">Acididesulfobacter guangdongensis</name>
    <dbReference type="NCBI Taxonomy" id="2597225"/>
    <lineage>
        <taxon>Bacteria</taxon>
        <taxon>Deltaproteobacteria</taxon>
        <taxon>Candidatus Acidulodesulfobacterales</taxon>
        <taxon>Candidatus Acididesulfobacter</taxon>
    </lineage>
</organism>
<evidence type="ECO:0000313" key="11">
    <source>
        <dbReference type="Proteomes" id="UP000316562"/>
    </source>
</evidence>
<accession>A0A519BID1</accession>
<gene>
    <name evidence="8 10" type="primary">trpC</name>
    <name evidence="10" type="ORF">EVJ46_01885</name>
</gene>
<keyword evidence="4 8" id="KW-0210">Decarboxylase</keyword>
<dbReference type="NCBIfam" id="NF001377">
    <property type="entry name" value="PRK00278.2-4"/>
    <property type="match status" value="1"/>
</dbReference>
<dbReference type="HAMAP" id="MF_00134_B">
    <property type="entry name" value="IGPS_B"/>
    <property type="match status" value="1"/>
</dbReference>
<keyword evidence="6 8" id="KW-0057">Aromatic amino acid biosynthesis</keyword>
<dbReference type="GO" id="GO:0004425">
    <property type="term" value="F:indole-3-glycerol-phosphate synthase activity"/>
    <property type="evidence" value="ECO:0007669"/>
    <property type="project" value="UniProtKB-UniRule"/>
</dbReference>
<evidence type="ECO:0000256" key="3">
    <source>
        <dbReference type="ARBA" id="ARBA00022605"/>
    </source>
</evidence>
<dbReference type="InterPro" id="IPR045186">
    <property type="entry name" value="Indole-3-glycerol_P_synth"/>
</dbReference>
<dbReference type="CDD" id="cd00331">
    <property type="entry name" value="IGPS"/>
    <property type="match status" value="1"/>
</dbReference>
<evidence type="ECO:0000313" key="10">
    <source>
        <dbReference type="EMBL" id="RZD17012.1"/>
    </source>
</evidence>
<dbReference type="EC" id="4.1.1.48" evidence="8"/>
<dbReference type="FunFam" id="3.20.20.70:FF:000024">
    <property type="entry name" value="Indole-3-glycerol phosphate synthase"/>
    <property type="match status" value="1"/>
</dbReference>
<protein>
    <recommendedName>
        <fullName evidence="8">Indole-3-glycerol phosphate synthase</fullName>
        <shortName evidence="8">IGPS</shortName>
        <ecNumber evidence="8">4.1.1.48</ecNumber>
    </recommendedName>
</protein>
<evidence type="ECO:0000256" key="8">
    <source>
        <dbReference type="HAMAP-Rule" id="MF_00134"/>
    </source>
</evidence>
<dbReference type="Proteomes" id="UP000316562">
    <property type="component" value="Unassembled WGS sequence"/>
</dbReference>
<name>A0A519BID1_ACIG2</name>
<proteinExistence type="inferred from homology"/>
<dbReference type="InterPro" id="IPR011060">
    <property type="entry name" value="RibuloseP-bd_barrel"/>
</dbReference>